<accession>A0ABT0C7U0</accession>
<dbReference type="RefSeq" id="WP_244348924.1">
    <property type="nucleotide sequence ID" value="NZ_JAFIRA010000003.1"/>
</dbReference>
<keyword evidence="1" id="KW-0808">Transferase</keyword>
<evidence type="ECO:0000313" key="3">
    <source>
        <dbReference type="Proteomes" id="UP000830835"/>
    </source>
</evidence>
<dbReference type="PANTHER" id="PTHR12149">
    <property type="entry name" value="FRUCTOSAMINE 3 KINASE-RELATED PROTEIN"/>
    <property type="match status" value="1"/>
</dbReference>
<comment type="caution">
    <text evidence="2">The sequence shown here is derived from an EMBL/GenBank/DDBJ whole genome shotgun (WGS) entry which is preliminary data.</text>
</comment>
<dbReference type="EMBL" id="JAFIRA010000003">
    <property type="protein sequence ID" value="MCJ2541754.1"/>
    <property type="molecule type" value="Genomic_DNA"/>
</dbReference>
<name>A0ABT0C7U0_THEVL</name>
<organism evidence="2 3">
    <name type="scientific">Thermostichus vulcanus str. 'Rupite'</name>
    <dbReference type="NCBI Taxonomy" id="2813851"/>
    <lineage>
        <taxon>Bacteria</taxon>
        <taxon>Bacillati</taxon>
        <taxon>Cyanobacteriota</taxon>
        <taxon>Cyanophyceae</taxon>
        <taxon>Thermostichales</taxon>
        <taxon>Thermostichaceae</taxon>
        <taxon>Thermostichus</taxon>
    </lineage>
</organism>
<dbReference type="GO" id="GO:0016301">
    <property type="term" value="F:kinase activity"/>
    <property type="evidence" value="ECO:0007669"/>
    <property type="project" value="UniProtKB-KW"/>
</dbReference>
<dbReference type="Gene3D" id="3.30.200.20">
    <property type="entry name" value="Phosphorylase Kinase, domain 1"/>
    <property type="match status" value="1"/>
</dbReference>
<protein>
    <submittedName>
        <fullName evidence="2">Fructosamine kinase family protein</fullName>
    </submittedName>
</protein>
<evidence type="ECO:0000313" key="2">
    <source>
        <dbReference type="EMBL" id="MCJ2541754.1"/>
    </source>
</evidence>
<dbReference type="SUPFAM" id="SSF56112">
    <property type="entry name" value="Protein kinase-like (PK-like)"/>
    <property type="match status" value="1"/>
</dbReference>
<dbReference type="Pfam" id="PF03881">
    <property type="entry name" value="Fructosamin_kin"/>
    <property type="match status" value="1"/>
</dbReference>
<dbReference type="InterPro" id="IPR011009">
    <property type="entry name" value="Kinase-like_dom_sf"/>
</dbReference>
<keyword evidence="3" id="KW-1185">Reference proteome</keyword>
<sequence>MQPIWQAIAQHLSEATGDPLQTLQYRSVSGGSINATYRLSCGQKDYPKDYFVKLARGGRAGVMGALEMFAAEAAGLQTLAAANAIRVPQPLVWGSAEEQAYLVLEYLDLTSPRPQTASLLGSQLAQLHRTLSPNGRYGWERNNTIGSTPQMNPWEQDWLDFYREHRLFYQVKLACQQGYRGQWVTQVERVMAELEAFFQGYRPDPALLHGDLWGGNYGALPDGTPVIFDPALYYGDRETDLAMTELFGGFPAEFYQAYQWAYPLDPGYPRRKPLYQLYHWLNHLNLFGEGYMGSVSRALQQCLSFLA</sequence>
<dbReference type="Proteomes" id="UP000830835">
    <property type="component" value="Unassembled WGS sequence"/>
</dbReference>
<dbReference type="Gene3D" id="3.90.1200.10">
    <property type="match status" value="1"/>
</dbReference>
<dbReference type="PANTHER" id="PTHR12149:SF8">
    <property type="entry name" value="PROTEIN-RIBULOSAMINE 3-KINASE"/>
    <property type="match status" value="1"/>
</dbReference>
<dbReference type="InterPro" id="IPR016477">
    <property type="entry name" value="Fructo-/Ketosamine-3-kinase"/>
</dbReference>
<proteinExistence type="inferred from homology"/>
<dbReference type="PIRSF" id="PIRSF006221">
    <property type="entry name" value="Ketosamine-3-kinase"/>
    <property type="match status" value="1"/>
</dbReference>
<reference evidence="2" key="1">
    <citation type="submission" date="2021-02" db="EMBL/GenBank/DDBJ databases">
        <title>The CRISPR/cas machinery reduction and long-range gene transfer in the hot spring cyanobacterium Synechococcus.</title>
        <authorList>
            <person name="Dvorak P."/>
            <person name="Jahodarova E."/>
            <person name="Hasler P."/>
            <person name="Poulickova A."/>
        </authorList>
    </citation>
    <scope>NUCLEOTIDE SEQUENCE</scope>
    <source>
        <strain evidence="2">Rupite</strain>
    </source>
</reference>
<comment type="similarity">
    <text evidence="1">Belongs to the fructosamine kinase family.</text>
</comment>
<evidence type="ECO:0000256" key="1">
    <source>
        <dbReference type="PIRNR" id="PIRNR006221"/>
    </source>
</evidence>
<gene>
    <name evidence="2" type="ORF">JX360_02350</name>
</gene>
<keyword evidence="1 2" id="KW-0418">Kinase</keyword>